<dbReference type="GeneID" id="118419313"/>
<dbReference type="Proteomes" id="UP000001554">
    <property type="component" value="Chromosome 7"/>
</dbReference>
<dbReference type="PROSITE" id="PS00237">
    <property type="entry name" value="G_PROTEIN_RECEP_F1_1"/>
    <property type="match status" value="1"/>
</dbReference>
<keyword evidence="12" id="KW-1185">Reference proteome</keyword>
<keyword evidence="8 9" id="KW-0807">Transducer</keyword>
<dbReference type="InterPro" id="IPR017452">
    <property type="entry name" value="GPCR_Rhodpsn_7TM"/>
</dbReference>
<dbReference type="GO" id="GO:0005886">
    <property type="term" value="C:plasma membrane"/>
    <property type="evidence" value="ECO:0007669"/>
    <property type="project" value="UniProtKB-SubCell"/>
</dbReference>
<accession>A0A9J7LEV8</accession>
<dbReference type="Gene3D" id="1.20.1070.10">
    <property type="entry name" value="Rhodopsin 7-helix transmembrane proteins"/>
    <property type="match status" value="2"/>
</dbReference>
<evidence type="ECO:0000313" key="13">
    <source>
        <dbReference type="RefSeq" id="XP_035681566.1"/>
    </source>
</evidence>
<dbReference type="AlphaFoldDB" id="A0A9J7LEV8"/>
<name>A0A9J7LEV8_BRAFL</name>
<feature type="transmembrane region" description="Helical" evidence="10">
    <location>
        <begin position="247"/>
        <end position="267"/>
    </location>
</feature>
<keyword evidence="5 9" id="KW-0297">G-protein coupled receptor</keyword>
<dbReference type="Pfam" id="PF00001">
    <property type="entry name" value="7tm_1"/>
    <property type="match status" value="1"/>
</dbReference>
<evidence type="ECO:0000256" key="6">
    <source>
        <dbReference type="ARBA" id="ARBA00023136"/>
    </source>
</evidence>
<dbReference type="SUPFAM" id="SSF81321">
    <property type="entry name" value="Family A G protein-coupled receptor-like"/>
    <property type="match status" value="1"/>
</dbReference>
<dbReference type="GO" id="GO:0004930">
    <property type="term" value="F:G protein-coupled receptor activity"/>
    <property type="evidence" value="ECO:0000318"/>
    <property type="project" value="GO_Central"/>
</dbReference>
<dbReference type="PROSITE" id="PS50262">
    <property type="entry name" value="G_PROTEIN_RECEP_F1_2"/>
    <property type="match status" value="1"/>
</dbReference>
<dbReference type="RefSeq" id="XP_035681566.1">
    <property type="nucleotide sequence ID" value="XM_035825673.1"/>
</dbReference>
<keyword evidence="7 9" id="KW-0675">Receptor</keyword>
<feature type="transmembrane region" description="Helical" evidence="10">
    <location>
        <begin position="216"/>
        <end position="240"/>
    </location>
</feature>
<feature type="transmembrane region" description="Helical" evidence="10">
    <location>
        <begin position="25"/>
        <end position="45"/>
    </location>
</feature>
<evidence type="ECO:0000256" key="7">
    <source>
        <dbReference type="ARBA" id="ARBA00023170"/>
    </source>
</evidence>
<proteinExistence type="inferred from homology"/>
<feature type="transmembrane region" description="Helical" evidence="10">
    <location>
        <begin position="57"/>
        <end position="78"/>
    </location>
</feature>
<evidence type="ECO:0000256" key="9">
    <source>
        <dbReference type="RuleBase" id="RU000688"/>
    </source>
</evidence>
<evidence type="ECO:0000256" key="2">
    <source>
        <dbReference type="ARBA" id="ARBA00022475"/>
    </source>
</evidence>
<evidence type="ECO:0000256" key="1">
    <source>
        <dbReference type="ARBA" id="ARBA00004651"/>
    </source>
</evidence>
<keyword evidence="3 9" id="KW-0812">Transmembrane</keyword>
<feature type="domain" description="G-protein coupled receptors family 1 profile" evidence="11">
    <location>
        <begin position="37"/>
        <end position="142"/>
    </location>
</feature>
<evidence type="ECO:0000313" key="12">
    <source>
        <dbReference type="Proteomes" id="UP000001554"/>
    </source>
</evidence>
<sequence>MDMWNESFTSNETAPVLSRSPAEPAFIITVAVLAIAGNLLVVVVTCRRQTFPSASRLFIASMACSDLLLGSTFPAMVAPAEAGQWVFSDTAAQASAVIVMSSMGITYSALAGLNLDRYYALMNSGEGISRKKAWIFLISAWVGIYAWYIFSTVYGVPVYYDPVMAMATYDLKAHPPAAAVFYISVNGPGVASQNSTPQQQQPAPQNYNSDRSLAKIVLILTIVQTAITLPCFCAMLARLLGYDLPTFLFWSVWVSTANTFLDVVVYSLCQQSFRTAMAETMMFVASSLYNVYRSRNRVHVDQQNIEMSTL</sequence>
<evidence type="ECO:0000256" key="5">
    <source>
        <dbReference type="ARBA" id="ARBA00023040"/>
    </source>
</evidence>
<dbReference type="GO" id="GO:0007186">
    <property type="term" value="P:G protein-coupled receptor signaling pathway"/>
    <property type="evidence" value="ECO:0000318"/>
    <property type="project" value="GO_Central"/>
</dbReference>
<reference evidence="12" key="1">
    <citation type="journal article" date="2020" name="Nat. Ecol. Evol.">
        <title>Deeply conserved synteny resolves early events in vertebrate evolution.</title>
        <authorList>
            <person name="Simakov O."/>
            <person name="Marletaz F."/>
            <person name="Yue J.X."/>
            <person name="O'Connell B."/>
            <person name="Jenkins J."/>
            <person name="Brandt A."/>
            <person name="Calef R."/>
            <person name="Tung C.H."/>
            <person name="Huang T.K."/>
            <person name="Schmutz J."/>
            <person name="Satoh N."/>
            <person name="Yu J.K."/>
            <person name="Putnam N.H."/>
            <person name="Green R.E."/>
            <person name="Rokhsar D.S."/>
        </authorList>
    </citation>
    <scope>NUCLEOTIDE SEQUENCE [LARGE SCALE GENOMIC DNA]</scope>
    <source>
        <strain evidence="12">S238N-H82</strain>
    </source>
</reference>
<keyword evidence="4 10" id="KW-1133">Transmembrane helix</keyword>
<dbReference type="KEGG" id="bfo:118419313"/>
<keyword evidence="2" id="KW-1003">Cell membrane</keyword>
<evidence type="ECO:0000259" key="11">
    <source>
        <dbReference type="PROSITE" id="PS50262"/>
    </source>
</evidence>
<evidence type="ECO:0000256" key="4">
    <source>
        <dbReference type="ARBA" id="ARBA00022989"/>
    </source>
</evidence>
<protein>
    <submittedName>
        <fullName evidence="13">Trace amine-associated receptor 7d-like</fullName>
    </submittedName>
</protein>
<gene>
    <name evidence="13" type="primary">LOC118419313</name>
</gene>
<dbReference type="InterPro" id="IPR000276">
    <property type="entry name" value="GPCR_Rhodpsn"/>
</dbReference>
<dbReference type="CDD" id="cd00637">
    <property type="entry name" value="7tm_classA_rhodopsin-like"/>
    <property type="match status" value="1"/>
</dbReference>
<dbReference type="PRINTS" id="PR00237">
    <property type="entry name" value="GPCRRHODOPSN"/>
</dbReference>
<feature type="transmembrane region" description="Helical" evidence="10">
    <location>
        <begin position="134"/>
        <end position="156"/>
    </location>
</feature>
<comment type="similarity">
    <text evidence="9">Belongs to the G-protein coupled receptor 1 family.</text>
</comment>
<reference evidence="13" key="2">
    <citation type="submission" date="2025-08" db="UniProtKB">
        <authorList>
            <consortium name="RefSeq"/>
        </authorList>
    </citation>
    <scope>IDENTIFICATION</scope>
    <source>
        <strain evidence="13">S238N-H82</strain>
        <tissue evidence="13">Testes</tissue>
    </source>
</reference>
<comment type="subcellular location">
    <subcellularLocation>
        <location evidence="1">Cell membrane</location>
        <topology evidence="1">Multi-pass membrane protein</topology>
    </subcellularLocation>
</comment>
<organism evidence="12 13">
    <name type="scientific">Branchiostoma floridae</name>
    <name type="common">Florida lancelet</name>
    <name type="synonym">Amphioxus</name>
    <dbReference type="NCBI Taxonomy" id="7739"/>
    <lineage>
        <taxon>Eukaryota</taxon>
        <taxon>Metazoa</taxon>
        <taxon>Chordata</taxon>
        <taxon>Cephalochordata</taxon>
        <taxon>Leptocardii</taxon>
        <taxon>Amphioxiformes</taxon>
        <taxon>Branchiostomatidae</taxon>
        <taxon>Branchiostoma</taxon>
    </lineage>
</organism>
<dbReference type="PANTHER" id="PTHR24245:SF0">
    <property type="entry name" value="G-PROTEIN COUPLED RECEPTORS FAMILY 1 PROFILE DOMAIN-CONTAINING PROTEIN"/>
    <property type="match status" value="1"/>
</dbReference>
<dbReference type="PANTHER" id="PTHR24245">
    <property type="entry name" value="G-PROTEIN COUPLED RECEPTOR"/>
    <property type="match status" value="1"/>
</dbReference>
<evidence type="ECO:0000256" key="3">
    <source>
        <dbReference type="ARBA" id="ARBA00022692"/>
    </source>
</evidence>
<dbReference type="OrthoDB" id="10056848at2759"/>
<dbReference type="InterPro" id="IPR051880">
    <property type="entry name" value="GPC_Orphan_Receptors"/>
</dbReference>
<keyword evidence="6 10" id="KW-0472">Membrane</keyword>
<evidence type="ECO:0000256" key="10">
    <source>
        <dbReference type="SAM" id="Phobius"/>
    </source>
</evidence>
<evidence type="ECO:0000256" key="8">
    <source>
        <dbReference type="ARBA" id="ARBA00023224"/>
    </source>
</evidence>
<feature type="transmembrane region" description="Helical" evidence="10">
    <location>
        <begin position="90"/>
        <end position="113"/>
    </location>
</feature>